<feature type="compositionally biased region" description="Basic and acidic residues" evidence="1">
    <location>
        <begin position="428"/>
        <end position="438"/>
    </location>
</feature>
<accession>A0A9P8C5A6</accession>
<dbReference type="Proteomes" id="UP000824998">
    <property type="component" value="Unassembled WGS sequence"/>
</dbReference>
<feature type="compositionally biased region" description="Basic residues" evidence="1">
    <location>
        <begin position="674"/>
        <end position="687"/>
    </location>
</feature>
<feature type="compositionally biased region" description="Acidic residues" evidence="1">
    <location>
        <begin position="217"/>
        <end position="227"/>
    </location>
</feature>
<keyword evidence="3" id="KW-1185">Reference proteome</keyword>
<feature type="compositionally biased region" description="Basic and acidic residues" evidence="1">
    <location>
        <begin position="159"/>
        <end position="174"/>
    </location>
</feature>
<feature type="region of interest" description="Disordered" evidence="1">
    <location>
        <begin position="418"/>
        <end position="441"/>
    </location>
</feature>
<evidence type="ECO:0000313" key="3">
    <source>
        <dbReference type="Proteomes" id="UP000824998"/>
    </source>
</evidence>
<proteinExistence type="predicted"/>
<feature type="compositionally biased region" description="Acidic residues" evidence="1">
    <location>
        <begin position="991"/>
        <end position="1002"/>
    </location>
</feature>
<feature type="compositionally biased region" description="Polar residues" evidence="1">
    <location>
        <begin position="266"/>
        <end position="308"/>
    </location>
</feature>
<feature type="compositionally biased region" description="Basic and acidic residues" evidence="1">
    <location>
        <begin position="794"/>
        <end position="803"/>
    </location>
</feature>
<gene>
    <name evidence="2" type="ORF">BJ875DRAFT_11679</name>
</gene>
<evidence type="ECO:0000256" key="1">
    <source>
        <dbReference type="SAM" id="MobiDB-lite"/>
    </source>
</evidence>
<feature type="compositionally biased region" description="Polar residues" evidence="1">
    <location>
        <begin position="181"/>
        <end position="200"/>
    </location>
</feature>
<feature type="region of interest" description="Disordered" evidence="1">
    <location>
        <begin position="723"/>
        <end position="803"/>
    </location>
</feature>
<dbReference type="EMBL" id="MU251462">
    <property type="protein sequence ID" value="KAG9234478.1"/>
    <property type="molecule type" value="Genomic_DNA"/>
</dbReference>
<dbReference type="AlphaFoldDB" id="A0A9P8C5A6"/>
<comment type="caution">
    <text evidence="2">The sequence shown here is derived from an EMBL/GenBank/DDBJ whole genome shotgun (WGS) entry which is preliminary data.</text>
</comment>
<feature type="region of interest" description="Disordered" evidence="1">
    <location>
        <begin position="124"/>
        <end position="242"/>
    </location>
</feature>
<feature type="region of interest" description="Disordered" evidence="1">
    <location>
        <begin position="974"/>
        <end position="1021"/>
    </location>
</feature>
<organism evidence="2 3">
    <name type="scientific">Amylocarpus encephaloides</name>
    <dbReference type="NCBI Taxonomy" id="45428"/>
    <lineage>
        <taxon>Eukaryota</taxon>
        <taxon>Fungi</taxon>
        <taxon>Dikarya</taxon>
        <taxon>Ascomycota</taxon>
        <taxon>Pezizomycotina</taxon>
        <taxon>Leotiomycetes</taxon>
        <taxon>Helotiales</taxon>
        <taxon>Helotiales incertae sedis</taxon>
        <taxon>Amylocarpus</taxon>
    </lineage>
</organism>
<evidence type="ECO:0000313" key="2">
    <source>
        <dbReference type="EMBL" id="KAG9234478.1"/>
    </source>
</evidence>
<feature type="region of interest" description="Disordered" evidence="1">
    <location>
        <begin position="852"/>
        <end position="877"/>
    </location>
</feature>
<feature type="region of interest" description="Disordered" evidence="1">
    <location>
        <begin position="1"/>
        <end position="101"/>
    </location>
</feature>
<sequence>MARGTRAHPSDSPLQALEDTRRGKASRRKAQPLTKASKASASAQSVPSLAAPSATSQSDEGPESDSAVVPESRSTSPSIKPRHNTRSISRSISPSNILGNGTSIFNQAEAASVKPRSIKISKSSKTYTGIGKRPRSQMSPEIAPVEDASEIVPLSEAYSHCEPRANDADDESRPLKRVRLTNITNRSPSSTQNQLQTKLTPSIEHVDAPYDRHISSSEEEQDDENEENVSTGAVNEGETRESVDQIVEDFQSALDKSRGSDADGSILSSPGDSSTPRPLIPQKNNSQRAATSAASQNALDKSPTNPTSHLLPPTITEIVRKSLAEKPLPTDPVKRRKEIFDRFNTNIRAPNDKIRNFFASPSDRAAAAAAAAEAEDDMNESLSMSALDVPQTGKPRNIIQENAALRNDLLRESALLKKNKVQQQRQRKLQEDRKKHGENSAALHNRMIILESQLHVPGTTSFPVEKTLTRVDLIDAAHSIVQWAESDPSNPVPSPQQLLSLLEQFKARELVKPANPTANQSSSPSEATAMIHHRDEAEAHVGHVAEARQLDGDNDRLSFMMVSDIEDPFVSPTGANGETSASDIFHAMSQPSTPTNRANTHNQSRLWNTISRVTGAVSSPFKFLAGRNQTVGGPANETPGLAGVKLSRRRDISNPPRLSPTTQTRNKKTLGAPRTRKMPVPRNKRPVPHSLSWTRKNLSPRAQKEADARAELLDEKYFQEQQKKLNATRTGERMKKRNTYTARVEEGDDDDNENPNNLTLKAAGQRVGEKRKRGNTSGTFGFSYSDDGSSSSDDDSKIEKDPFMRTTKSGTIFRIHTNGRRKFATDDEGNRYRVDCWNNPYKHKMKPVTFGGPSFQRGGSAYDPSETAPRSKHESEARREFDKDYWRQLYMVQSDLREEDREKDNRVRRLSGYNWATDHRLSGGYFGDDNDYWDLMAFIEFGDERALEILAEEQGREHEHIAWQRREEAARRLANEAAAGHSTYKCPSPETNDEEEEEEEEAPSSHPQNMPPSSPRPANTVLPVETAGHADQPPTPAELALAKILRHNPKTPTPLSKVWGMGPSYQEDAKENFAHFMGFSAEIIAAVHAAPEPDEFE</sequence>
<protein>
    <submittedName>
        <fullName evidence="2">Uncharacterized protein</fullName>
    </submittedName>
</protein>
<feature type="region of interest" description="Disordered" evidence="1">
    <location>
        <begin position="628"/>
        <end position="708"/>
    </location>
</feature>
<feature type="compositionally biased region" description="Low complexity" evidence="1">
    <location>
        <begin position="86"/>
        <end position="95"/>
    </location>
</feature>
<name>A0A9P8C5A6_9HELO</name>
<reference evidence="2" key="1">
    <citation type="journal article" date="2021" name="IMA Fungus">
        <title>Genomic characterization of three marine fungi, including Emericellopsis atlantica sp. nov. with signatures of a generalist lifestyle and marine biomass degradation.</title>
        <authorList>
            <person name="Hagestad O.C."/>
            <person name="Hou L."/>
            <person name="Andersen J.H."/>
            <person name="Hansen E.H."/>
            <person name="Altermark B."/>
            <person name="Li C."/>
            <person name="Kuhnert E."/>
            <person name="Cox R.J."/>
            <person name="Crous P.W."/>
            <person name="Spatafora J.W."/>
            <person name="Lail K."/>
            <person name="Amirebrahimi M."/>
            <person name="Lipzen A."/>
            <person name="Pangilinan J."/>
            <person name="Andreopoulos W."/>
            <person name="Hayes R.D."/>
            <person name="Ng V."/>
            <person name="Grigoriev I.V."/>
            <person name="Jackson S.A."/>
            <person name="Sutton T.D.S."/>
            <person name="Dobson A.D.W."/>
            <person name="Rama T."/>
        </authorList>
    </citation>
    <scope>NUCLEOTIDE SEQUENCE</scope>
    <source>
        <strain evidence="2">TRa018bII</strain>
    </source>
</reference>
<feature type="compositionally biased region" description="Low complexity" evidence="1">
    <location>
        <begin position="35"/>
        <end position="45"/>
    </location>
</feature>
<feature type="region of interest" description="Disordered" evidence="1">
    <location>
        <begin position="254"/>
        <end position="312"/>
    </location>
</feature>
<feature type="compositionally biased region" description="Basic and acidic residues" evidence="1">
    <location>
        <begin position="204"/>
        <end position="216"/>
    </location>
</feature>